<proteinExistence type="inferred from homology"/>
<dbReference type="GO" id="GO:0070069">
    <property type="term" value="C:cytochrome complex"/>
    <property type="evidence" value="ECO:0007669"/>
    <property type="project" value="TreeGrafter"/>
</dbReference>
<dbReference type="NCBIfam" id="TIGR00203">
    <property type="entry name" value="cydB"/>
    <property type="match status" value="1"/>
</dbReference>
<keyword evidence="4 7" id="KW-0812">Transmembrane</keyword>
<dbReference type="GO" id="GO:0019646">
    <property type="term" value="P:aerobic electron transport chain"/>
    <property type="evidence" value="ECO:0007669"/>
    <property type="project" value="TreeGrafter"/>
</dbReference>
<evidence type="ECO:0000256" key="7">
    <source>
        <dbReference type="SAM" id="Phobius"/>
    </source>
</evidence>
<feature type="transmembrane region" description="Helical" evidence="7">
    <location>
        <begin position="159"/>
        <end position="184"/>
    </location>
</feature>
<sequence length="339" mass="37721">MPSLSNLQVIFLGIIATELMLFFVLDGADFGAGMATFFVGDDLAKRQQIMKVTGPVWGGNETWAVTAFAVMFAAYPGWYSALTSGYYPLIFLMLFFLIFRGVAFDYRNQWHSRHYNQFWDWALFIGSLMPPFLLGIVFSSTVSGVPIRNGFVYAGMGDILTPFSLLGGILAVLLSLNVGLTRVIKKVKKDVAVQLTVALKRTTWALYLAVGVFVVLLPFYTRFFTNRPVIVSLLLLLLVAFLGVETWAIFRQRQRLTFWLSVGTMASFIYTIFLGVFPTLIVGRAPGTSVTALSATSGPVSLLWTAWLFGFTIILMVGLQATAYHLINKYYHEPASPMV</sequence>
<dbReference type="PANTHER" id="PTHR43141:SF4">
    <property type="entry name" value="CYTOCHROME BD2 SUBUNIT II"/>
    <property type="match status" value="1"/>
</dbReference>
<keyword evidence="5 7" id="KW-1133">Transmembrane helix</keyword>
<dbReference type="GO" id="GO:0005886">
    <property type="term" value="C:plasma membrane"/>
    <property type="evidence" value="ECO:0007669"/>
    <property type="project" value="UniProtKB-SubCell"/>
</dbReference>
<accession>A0A7Y7QF50</accession>
<dbReference type="Proteomes" id="UP000542889">
    <property type="component" value="Unassembled WGS sequence"/>
</dbReference>
<comment type="similarity">
    <text evidence="2">Belongs to the cytochrome ubiquinol oxidase subunit 2 family.</text>
</comment>
<dbReference type="Pfam" id="PF02322">
    <property type="entry name" value="Cyt_bd_oxida_II"/>
    <property type="match status" value="1"/>
</dbReference>
<feature type="transmembrane region" description="Helical" evidence="7">
    <location>
        <begin position="229"/>
        <end position="250"/>
    </location>
</feature>
<evidence type="ECO:0000256" key="6">
    <source>
        <dbReference type="ARBA" id="ARBA00023136"/>
    </source>
</evidence>
<evidence type="ECO:0000256" key="5">
    <source>
        <dbReference type="ARBA" id="ARBA00022989"/>
    </source>
</evidence>
<gene>
    <name evidence="8" type="primary">cydB</name>
    <name evidence="8" type="ORF">HWN39_05470</name>
</gene>
<feature type="transmembrane region" description="Helical" evidence="7">
    <location>
        <begin position="85"/>
        <end position="106"/>
    </location>
</feature>
<evidence type="ECO:0000256" key="3">
    <source>
        <dbReference type="ARBA" id="ARBA00022475"/>
    </source>
</evidence>
<comment type="subcellular location">
    <subcellularLocation>
        <location evidence="1">Cell membrane</location>
        <topology evidence="1">Multi-pass membrane protein</topology>
    </subcellularLocation>
</comment>
<dbReference type="GO" id="GO:0016682">
    <property type="term" value="F:oxidoreductase activity, acting on diphenols and related substances as donors, oxygen as acceptor"/>
    <property type="evidence" value="ECO:0007669"/>
    <property type="project" value="TreeGrafter"/>
</dbReference>
<feature type="transmembrane region" description="Helical" evidence="7">
    <location>
        <begin position="118"/>
        <end position="139"/>
    </location>
</feature>
<evidence type="ECO:0000256" key="2">
    <source>
        <dbReference type="ARBA" id="ARBA00007543"/>
    </source>
</evidence>
<feature type="transmembrane region" description="Helical" evidence="7">
    <location>
        <begin position="204"/>
        <end position="223"/>
    </location>
</feature>
<reference evidence="8 9" key="1">
    <citation type="submission" date="2020-06" db="EMBL/GenBank/DDBJ databases">
        <title>Lactobacillus rhamnosus QC,genome.</title>
        <authorList>
            <person name="Yi H."/>
            <person name="Jin M."/>
        </authorList>
    </citation>
    <scope>NUCLEOTIDE SEQUENCE [LARGE SCALE GENOMIC DNA]</scope>
    <source>
        <strain evidence="8 9">QC</strain>
    </source>
</reference>
<keyword evidence="3" id="KW-1003">Cell membrane</keyword>
<feature type="transmembrane region" description="Helical" evidence="7">
    <location>
        <begin position="20"/>
        <end position="40"/>
    </location>
</feature>
<feature type="transmembrane region" description="Helical" evidence="7">
    <location>
        <begin position="302"/>
        <end position="327"/>
    </location>
</feature>
<dbReference type="AlphaFoldDB" id="A0A7Y7QF50"/>
<name>A0A7Y7QF50_LACRH</name>
<feature type="transmembrane region" description="Helical" evidence="7">
    <location>
        <begin position="61"/>
        <end position="79"/>
    </location>
</feature>
<protein>
    <submittedName>
        <fullName evidence="8">Cytochrome d ubiquinol oxidase subunit II</fullName>
    </submittedName>
</protein>
<evidence type="ECO:0000313" key="9">
    <source>
        <dbReference type="Proteomes" id="UP000542889"/>
    </source>
</evidence>
<organism evidence="8 9">
    <name type="scientific">Lacticaseibacillus rhamnosus</name>
    <name type="common">Lactobacillus rhamnosus</name>
    <dbReference type="NCBI Taxonomy" id="47715"/>
    <lineage>
        <taxon>Bacteria</taxon>
        <taxon>Bacillati</taxon>
        <taxon>Bacillota</taxon>
        <taxon>Bacilli</taxon>
        <taxon>Lactobacillales</taxon>
        <taxon>Lactobacillaceae</taxon>
        <taxon>Lacticaseibacillus</taxon>
    </lineage>
</organism>
<keyword evidence="6 7" id="KW-0472">Membrane</keyword>
<evidence type="ECO:0000256" key="4">
    <source>
        <dbReference type="ARBA" id="ARBA00022692"/>
    </source>
</evidence>
<dbReference type="PANTHER" id="PTHR43141">
    <property type="entry name" value="CYTOCHROME BD2 SUBUNIT II"/>
    <property type="match status" value="1"/>
</dbReference>
<dbReference type="RefSeq" id="WP_176817853.1">
    <property type="nucleotide sequence ID" value="NZ_JABXWP010000006.1"/>
</dbReference>
<dbReference type="EMBL" id="JABXWP010000006">
    <property type="protein sequence ID" value="NVO87950.1"/>
    <property type="molecule type" value="Genomic_DNA"/>
</dbReference>
<dbReference type="GO" id="GO:0009055">
    <property type="term" value="F:electron transfer activity"/>
    <property type="evidence" value="ECO:0007669"/>
    <property type="project" value="TreeGrafter"/>
</dbReference>
<evidence type="ECO:0000256" key="1">
    <source>
        <dbReference type="ARBA" id="ARBA00004651"/>
    </source>
</evidence>
<dbReference type="InterPro" id="IPR003317">
    <property type="entry name" value="Cyt-d_oxidase_su2"/>
</dbReference>
<evidence type="ECO:0000313" key="8">
    <source>
        <dbReference type="EMBL" id="NVO87950.1"/>
    </source>
</evidence>
<feature type="transmembrane region" description="Helical" evidence="7">
    <location>
        <begin position="257"/>
        <end position="282"/>
    </location>
</feature>
<comment type="caution">
    <text evidence="8">The sequence shown here is derived from an EMBL/GenBank/DDBJ whole genome shotgun (WGS) entry which is preliminary data.</text>
</comment>